<dbReference type="AlphaFoldDB" id="A0A1J5SYA1"/>
<dbReference type="EMBL" id="MLJW01000053">
    <property type="protein sequence ID" value="OIR04998.1"/>
    <property type="molecule type" value="Genomic_DNA"/>
</dbReference>
<evidence type="ECO:0000313" key="1">
    <source>
        <dbReference type="EMBL" id="OIR04998.1"/>
    </source>
</evidence>
<protein>
    <submittedName>
        <fullName evidence="1">Uncharacterized protein</fullName>
    </submittedName>
</protein>
<comment type="caution">
    <text evidence="1">The sequence shown here is derived from an EMBL/GenBank/DDBJ whole genome shotgun (WGS) entry which is preliminary data.</text>
</comment>
<sequence>MKVIKTTEIYVPLMETEYENHFGKFDTVLNELCGLSEKLYVVFYKDKKSSLKIERATNAQVKKYFQRKKEKKFTKYFLKFTTEYSFIDKEEIEFGLLAVTLITESYVKYLLIFLNIAKPGAFDSREGITIGTLNFETKTKVDKDVFPMLANTIHLSLNLVGKYKWPPIQELSINDTLKWFDKHWEAFTTMPKNRIERALNAFSYLFHDSLADTSPSDLFFSLVGIEALFVEGNESVQKQVAVKSQLLLGKRNEFKKKFKELYEFRSRYVHGQLNLINKYYLRDADTDLQDHLSKTYDNSNLAILILIASIQKHILLDKDELAFEFILKD</sequence>
<name>A0A1J5SYA1_9ZZZZ</name>
<gene>
    <name evidence="1" type="ORF">GALL_128140</name>
</gene>
<reference evidence="1" key="1">
    <citation type="submission" date="2016-10" db="EMBL/GenBank/DDBJ databases">
        <title>Sequence of Gallionella enrichment culture.</title>
        <authorList>
            <person name="Poehlein A."/>
            <person name="Muehling M."/>
            <person name="Daniel R."/>
        </authorList>
    </citation>
    <scope>NUCLEOTIDE SEQUENCE</scope>
</reference>
<organism evidence="1">
    <name type="scientific">mine drainage metagenome</name>
    <dbReference type="NCBI Taxonomy" id="410659"/>
    <lineage>
        <taxon>unclassified sequences</taxon>
        <taxon>metagenomes</taxon>
        <taxon>ecological metagenomes</taxon>
    </lineage>
</organism>
<proteinExistence type="predicted"/>
<accession>A0A1J5SYA1</accession>